<dbReference type="CDD" id="cd16400">
    <property type="entry name" value="ParB_Srx_like_nuclease"/>
    <property type="match status" value="1"/>
</dbReference>
<protein>
    <submittedName>
        <fullName evidence="2">Nuclease</fullName>
    </submittedName>
</protein>
<dbReference type="Proteomes" id="UP000007812">
    <property type="component" value="Chromosome"/>
</dbReference>
<organism evidence="2 3">
    <name type="scientific">Metallosphaera cuprina (strain Ar-4)</name>
    <dbReference type="NCBI Taxonomy" id="1006006"/>
    <lineage>
        <taxon>Archaea</taxon>
        <taxon>Thermoproteota</taxon>
        <taxon>Thermoprotei</taxon>
        <taxon>Sulfolobales</taxon>
        <taxon>Sulfolobaceae</taxon>
        <taxon>Metallosphaera</taxon>
    </lineage>
</organism>
<gene>
    <name evidence="2" type="ordered locus">Mcup_0176</name>
</gene>
<dbReference type="Pfam" id="PF02195">
    <property type="entry name" value="ParB_N"/>
    <property type="match status" value="1"/>
</dbReference>
<dbReference type="PATRIC" id="fig|1006006.8.peg.177"/>
<dbReference type="AlphaFoldDB" id="F4FYG6"/>
<dbReference type="SUPFAM" id="SSF110849">
    <property type="entry name" value="ParB/Sulfiredoxin"/>
    <property type="match status" value="1"/>
</dbReference>
<dbReference type="SMART" id="SM00470">
    <property type="entry name" value="ParB"/>
    <property type="match status" value="1"/>
</dbReference>
<dbReference type="STRING" id="1006006.Mcup_0176"/>
<reference evidence="2 3" key="1">
    <citation type="journal article" date="2011" name="J. Bacteriol.">
        <title>Complete genome sequence of Metallosphaera cuprina, a metal sulfide-oxidizing archaeon from a hot spring.</title>
        <authorList>
            <person name="Liu L.J."/>
            <person name="You X.Y."/>
            <person name="Zheng H."/>
            <person name="Wang S."/>
            <person name="Jiang C.Y."/>
            <person name="Liu S.J."/>
        </authorList>
    </citation>
    <scope>NUCLEOTIDE SEQUENCE [LARGE SCALE GENOMIC DNA]</scope>
    <source>
        <strain evidence="2 3">Ar-4</strain>
    </source>
</reference>
<dbReference type="EMBL" id="CP002656">
    <property type="protein sequence ID" value="AEB94285.1"/>
    <property type="molecule type" value="Genomic_DNA"/>
</dbReference>
<dbReference type="Gene3D" id="3.90.1530.10">
    <property type="entry name" value="Conserved hypothetical protein from pyrococcus furiosus pfu- 392566-001, ParB domain"/>
    <property type="match status" value="1"/>
</dbReference>
<dbReference type="eggNOG" id="arCOG01875">
    <property type="taxonomic scope" value="Archaea"/>
</dbReference>
<name>F4FYG6_METCR</name>
<feature type="domain" description="ParB-like N-terminal" evidence="1">
    <location>
        <begin position="2"/>
        <end position="88"/>
    </location>
</feature>
<dbReference type="KEGG" id="mcn:Mcup_0176"/>
<proteinExistence type="predicted"/>
<accession>F4FYG6</accession>
<sequence length="187" mass="22060">MDYVDLRDLRPHEDVIKNKLIDTIISIKETKSVIPIIIDEKKFLIIDGHHRAEAFRILGYRRIPAYAVNYSSSLVRVETWFRRIVPNRMASYIIKSFSSKGSTCFEIDGSKICANSVYEAYWKLQYLELILKRLNIFLDRNPYEGFRPPSLSKQVILDVMEKGLRFPPKTSRHLYDFFIPKDRVKLQ</sequence>
<evidence type="ECO:0000313" key="3">
    <source>
        <dbReference type="Proteomes" id="UP000007812"/>
    </source>
</evidence>
<dbReference type="InterPro" id="IPR003115">
    <property type="entry name" value="ParB_N"/>
</dbReference>
<dbReference type="HOGENOM" id="CLU_107444_0_0_2"/>
<dbReference type="InterPro" id="IPR036086">
    <property type="entry name" value="ParB/Sulfiredoxin_sf"/>
</dbReference>
<keyword evidence="3" id="KW-1185">Reference proteome</keyword>
<evidence type="ECO:0000259" key="1">
    <source>
        <dbReference type="SMART" id="SM00470"/>
    </source>
</evidence>
<evidence type="ECO:0000313" key="2">
    <source>
        <dbReference type="EMBL" id="AEB94285.1"/>
    </source>
</evidence>